<reference evidence="2" key="1">
    <citation type="submission" date="2009-10" db="EMBL/GenBank/DDBJ databases">
        <title>Diversity of trophic interactions inside an arsenic-rich microbial ecosystem.</title>
        <authorList>
            <person name="Bertin P.N."/>
            <person name="Heinrich-Salmeron A."/>
            <person name="Pelletier E."/>
            <person name="Goulhen-Chollet F."/>
            <person name="Arsene-Ploetze F."/>
            <person name="Gallien S."/>
            <person name="Calteau A."/>
            <person name="Vallenet D."/>
            <person name="Casiot C."/>
            <person name="Chane-Woon-Ming B."/>
            <person name="Giloteaux L."/>
            <person name="Barakat M."/>
            <person name="Bonnefoy V."/>
            <person name="Bruneel O."/>
            <person name="Chandler M."/>
            <person name="Cleiss J."/>
            <person name="Duran R."/>
            <person name="Elbaz-Poulichet F."/>
            <person name="Fonknechten N."/>
            <person name="Lauga B."/>
            <person name="Mornico D."/>
            <person name="Ortet P."/>
            <person name="Schaeffer C."/>
            <person name="Siguier P."/>
            <person name="Alexander Thil Smith A."/>
            <person name="Van Dorsselaer A."/>
            <person name="Weissenbach J."/>
            <person name="Medigue C."/>
            <person name="Le Paslier D."/>
        </authorList>
    </citation>
    <scope>NUCLEOTIDE SEQUENCE</scope>
</reference>
<evidence type="ECO:0000256" key="1">
    <source>
        <dbReference type="SAM" id="Phobius"/>
    </source>
</evidence>
<sequence length="27" mass="2973">MNGMGFGHVAWISFTTLFSLLLIVFGI</sequence>
<proteinExistence type="predicted"/>
<keyword evidence="1" id="KW-0812">Transmembrane</keyword>
<organism evidence="2">
    <name type="scientific">mine drainage metagenome</name>
    <dbReference type="NCBI Taxonomy" id="410659"/>
    <lineage>
        <taxon>unclassified sequences</taxon>
        <taxon>metagenomes</taxon>
        <taxon>ecological metagenomes</taxon>
    </lineage>
</organism>
<accession>E6PVW6</accession>
<dbReference type="AlphaFoldDB" id="E6PVW6"/>
<feature type="transmembrane region" description="Helical" evidence="1">
    <location>
        <begin position="6"/>
        <end position="25"/>
    </location>
</feature>
<gene>
    <name evidence="2" type="ORF">CARN2_0247</name>
</gene>
<comment type="caution">
    <text evidence="2">The sequence shown here is derived from an EMBL/GenBank/DDBJ whole genome shotgun (WGS) entry which is preliminary data.</text>
</comment>
<keyword evidence="1" id="KW-0472">Membrane</keyword>
<evidence type="ECO:0000313" key="2">
    <source>
        <dbReference type="EMBL" id="CBH99073.1"/>
    </source>
</evidence>
<dbReference type="EMBL" id="CABM01000065">
    <property type="protein sequence ID" value="CBH99073.1"/>
    <property type="molecule type" value="Genomic_DNA"/>
</dbReference>
<keyword evidence="1" id="KW-1133">Transmembrane helix</keyword>
<protein>
    <submittedName>
        <fullName evidence="2">Uncharacterized protein</fullName>
    </submittedName>
</protein>
<name>E6PVW6_9ZZZZ</name>